<comment type="catalytic activity">
    <reaction evidence="3">
        <text>(6R)-5,10-methylene-5,6,7,8-tetrahydrofolate + 3-methyl-2-oxobutanoate + H2O = 2-dehydropantoate + (6S)-5,6,7,8-tetrahydrofolate</text>
        <dbReference type="Rhea" id="RHEA:11824"/>
        <dbReference type="ChEBI" id="CHEBI:11561"/>
        <dbReference type="ChEBI" id="CHEBI:11851"/>
        <dbReference type="ChEBI" id="CHEBI:15377"/>
        <dbReference type="ChEBI" id="CHEBI:15636"/>
        <dbReference type="ChEBI" id="CHEBI:57453"/>
        <dbReference type="EC" id="2.1.2.11"/>
    </reaction>
</comment>
<protein>
    <submittedName>
        <fullName evidence="4">Uncharacterized protein</fullName>
    </submittedName>
</protein>
<reference evidence="4 5" key="1">
    <citation type="submission" date="2018-02" db="EMBL/GenBank/DDBJ databases">
        <title>Draft genome of wild Prunus yedoensis var. nudiflora.</title>
        <authorList>
            <person name="Baek S."/>
            <person name="Kim J.-H."/>
            <person name="Choi K."/>
            <person name="Kim G.-B."/>
            <person name="Cho A."/>
            <person name="Jang H."/>
            <person name="Shin C.-H."/>
            <person name="Yu H.-J."/>
            <person name="Mun J.-H."/>
        </authorList>
    </citation>
    <scope>NUCLEOTIDE SEQUENCE [LARGE SCALE GENOMIC DNA]</scope>
    <source>
        <strain evidence="5">cv. Jeju island</strain>
        <tissue evidence="4">Leaf</tissue>
    </source>
</reference>
<dbReference type="InterPro" id="IPR015813">
    <property type="entry name" value="Pyrv/PenolPyrv_kinase-like_dom"/>
</dbReference>
<dbReference type="GO" id="GO:0005829">
    <property type="term" value="C:cytosol"/>
    <property type="evidence" value="ECO:0007669"/>
    <property type="project" value="TreeGrafter"/>
</dbReference>
<dbReference type="EMBL" id="PJQY01001975">
    <property type="protein sequence ID" value="PQP97512.1"/>
    <property type="molecule type" value="Genomic_DNA"/>
</dbReference>
<name>A0A314XTU5_PRUYE</name>
<dbReference type="GO" id="GO:0015940">
    <property type="term" value="P:pantothenate biosynthetic process"/>
    <property type="evidence" value="ECO:0007669"/>
    <property type="project" value="UniProtKB-UniPathway"/>
</dbReference>
<evidence type="ECO:0000256" key="3">
    <source>
        <dbReference type="ARBA" id="ARBA00049172"/>
    </source>
</evidence>
<dbReference type="GO" id="GO:0046872">
    <property type="term" value="F:metal ion binding"/>
    <property type="evidence" value="ECO:0007669"/>
    <property type="project" value="UniProtKB-KW"/>
</dbReference>
<organism evidence="4 5">
    <name type="scientific">Prunus yedoensis var. nudiflora</name>
    <dbReference type="NCBI Taxonomy" id="2094558"/>
    <lineage>
        <taxon>Eukaryota</taxon>
        <taxon>Viridiplantae</taxon>
        <taxon>Streptophyta</taxon>
        <taxon>Embryophyta</taxon>
        <taxon>Tracheophyta</taxon>
        <taxon>Spermatophyta</taxon>
        <taxon>Magnoliopsida</taxon>
        <taxon>eudicotyledons</taxon>
        <taxon>Gunneridae</taxon>
        <taxon>Pentapetalae</taxon>
        <taxon>rosids</taxon>
        <taxon>fabids</taxon>
        <taxon>Rosales</taxon>
        <taxon>Rosaceae</taxon>
        <taxon>Amygdaloideae</taxon>
        <taxon>Amygdaleae</taxon>
        <taxon>Prunus</taxon>
    </lineage>
</organism>
<dbReference type="UniPathway" id="UPA00028">
    <property type="reaction ID" value="UER00003"/>
</dbReference>
<proteinExistence type="predicted"/>
<dbReference type="InterPro" id="IPR050626">
    <property type="entry name" value="Peptidase_M16"/>
</dbReference>
<dbReference type="AlphaFoldDB" id="A0A314XTU5"/>
<evidence type="ECO:0000313" key="5">
    <source>
        <dbReference type="Proteomes" id="UP000250321"/>
    </source>
</evidence>
<dbReference type="InterPro" id="IPR011249">
    <property type="entry name" value="Metalloenz_LuxS/M16"/>
</dbReference>
<gene>
    <name evidence="4" type="ORF">Pyn_14490</name>
</gene>
<dbReference type="Pfam" id="PF02548">
    <property type="entry name" value="Pantoate_transf"/>
    <property type="match status" value="1"/>
</dbReference>
<dbReference type="Gene3D" id="3.30.830.10">
    <property type="entry name" value="Metalloenzyme, LuxS/M16 peptidase-like"/>
    <property type="match status" value="1"/>
</dbReference>
<keyword evidence="5" id="KW-1185">Reference proteome</keyword>
<dbReference type="InterPro" id="IPR003700">
    <property type="entry name" value="Pantoate_hydroxy_MeTrfase"/>
</dbReference>
<dbReference type="PANTHER" id="PTHR43690">
    <property type="entry name" value="NARDILYSIN"/>
    <property type="match status" value="1"/>
</dbReference>
<dbReference type="OrthoDB" id="981978at2759"/>
<dbReference type="GO" id="GO:0003864">
    <property type="term" value="F:3-methyl-2-oxobutanoate hydroxymethyltransferase activity"/>
    <property type="evidence" value="ECO:0007669"/>
    <property type="project" value="UniProtKB-EC"/>
</dbReference>
<dbReference type="SUPFAM" id="SSF51621">
    <property type="entry name" value="Phosphoenolpyruvate/pyruvate domain"/>
    <property type="match status" value="1"/>
</dbReference>
<accession>A0A314XTU5</accession>
<evidence type="ECO:0000256" key="1">
    <source>
        <dbReference type="ARBA" id="ARBA00005033"/>
    </source>
</evidence>
<keyword evidence="2" id="KW-0479">Metal-binding</keyword>
<evidence type="ECO:0000256" key="2">
    <source>
        <dbReference type="ARBA" id="ARBA00022723"/>
    </source>
</evidence>
<sequence length="135" mass="14829">MEREVQAVDSEFNQVLQNESCRLEQFHCHTAAPGHPFNKFFWGNKKNLVDAMENGINLCERILKLYRDYYHGGLMKLVVIGGERVPPPVAAAATSALQIPTIGIGAGPCCNGLMHASINQDRAAIFIPLFIGCSD</sequence>
<comment type="caution">
    <text evidence="4">The sequence shown here is derived from an EMBL/GenBank/DDBJ whole genome shotgun (WGS) entry which is preliminary data.</text>
</comment>
<dbReference type="Proteomes" id="UP000250321">
    <property type="component" value="Unassembled WGS sequence"/>
</dbReference>
<evidence type="ECO:0000313" key="4">
    <source>
        <dbReference type="EMBL" id="PQP97512.1"/>
    </source>
</evidence>
<dbReference type="STRING" id="2094558.A0A314XTU5"/>
<dbReference type="SUPFAM" id="SSF63411">
    <property type="entry name" value="LuxS/MPP-like metallohydrolase"/>
    <property type="match status" value="1"/>
</dbReference>
<comment type="pathway">
    <text evidence="1">Cofactor biosynthesis; (R)-pantothenate biosynthesis; (R)-pantoate from 3-methyl-2-oxobutanoate: step 1/2.</text>
</comment>
<dbReference type="PANTHER" id="PTHR43690:SF18">
    <property type="entry name" value="INSULIN-DEGRADING ENZYME-RELATED"/>
    <property type="match status" value="1"/>
</dbReference>